<dbReference type="FunFam" id="2.10.90.10:FF:000035">
    <property type="entry name" value="Spz1"/>
    <property type="match status" value="2"/>
</dbReference>
<comment type="caution">
    <text evidence="5">The sequence shown here is derived from an EMBL/GenBank/DDBJ whole genome shotgun (WGS) entry which is preliminary data.</text>
</comment>
<keyword evidence="1" id="KW-0732">Signal</keyword>
<dbReference type="GO" id="GO:0045087">
    <property type="term" value="P:innate immune response"/>
    <property type="evidence" value="ECO:0007669"/>
    <property type="project" value="TreeGrafter"/>
</dbReference>
<dbReference type="OrthoDB" id="10064289at2759"/>
<evidence type="ECO:0000313" key="6">
    <source>
        <dbReference type="Proteomes" id="UP000789390"/>
    </source>
</evidence>
<keyword evidence="6" id="KW-1185">Reference proteome</keyword>
<reference evidence="5" key="1">
    <citation type="submission" date="2021-11" db="EMBL/GenBank/DDBJ databases">
        <authorList>
            <person name="Schell T."/>
        </authorList>
    </citation>
    <scope>NUCLEOTIDE SEQUENCE</scope>
    <source>
        <strain evidence="5">M5</strain>
    </source>
</reference>
<dbReference type="InterPro" id="IPR029034">
    <property type="entry name" value="Cystine-knot_cytokine"/>
</dbReference>
<sequence length="713" mass="81580">MENRRSNGSLNFCLRLISVSEIETTNVYYLSSSVKETIYVSKFKVVFKKMSIIQSVIFISFGMAVLSSPEPEELKPLPVYGPQPKYEKIEIPHCAKNTTKAWCLEDSEYPQYEIQQALERHYQAGILDLYKDVLSKTASSVDGLDKLSDEVYLCPSSTGYVQPLRAINIDGKWRTIVNRVESYGIKYTQTARVEECNVVVGTTCSLVPSCYQSKCVQKTAFHRFLVYDTNDYTFPFSLEKFRLPGSCGRKLQQHNHMRQETVENILLNAFRFVAGRDQWTVRTDVDVTFLDAGRLSEQRRDFLVMLVQSLLDVIDGVNFIIETPGFFRVLCAEGHVIVLCCRIAWFSPISFVVPESAFECRLTLSRVFAPNFIPVRELRVQWVHLFTEQQVVEQYEENESKRRNEHLSNSLTDANNCTDLRETITAARLLSYYIFVTAPKVIGLPQSPIKRRELCYETIKAVGMQMLLGLMVVAALAKPELEAEASADPQYYPKYEPKYPSYPKPSYKPSYPAYPEYKPNYDHSYKKDNYYCDPRAPPKCANSSATYCLSDYEYPAQEIQYAIEYDPLVLKKYADVSVQSADNLISGVTSSQEKNFDYSHYKGQTFEQGNWIGGEGYICPSDVIYARPKRALNVDGEWRVIVQDVSYYTQTQRVETCLFAGASCRTLAPCHRSSCVQKYVHHRMLSFDPCNTYKGLFIDIFKLPSACSCRVPA</sequence>
<dbReference type="EMBL" id="CAKKLH010000002">
    <property type="protein sequence ID" value="CAH0098335.1"/>
    <property type="molecule type" value="Genomic_DNA"/>
</dbReference>
<protein>
    <recommendedName>
        <fullName evidence="4">Spaetzle domain-containing protein</fullName>
    </recommendedName>
</protein>
<feature type="domain" description="Spaetzle" evidence="4">
    <location>
        <begin position="152"/>
        <end position="247"/>
    </location>
</feature>
<feature type="domain" description="Spaetzle" evidence="4">
    <location>
        <begin position="617"/>
        <end position="711"/>
    </location>
</feature>
<dbReference type="GO" id="GO:0008083">
    <property type="term" value="F:growth factor activity"/>
    <property type="evidence" value="ECO:0007669"/>
    <property type="project" value="TreeGrafter"/>
</dbReference>
<name>A0A8J2RFW7_9CRUS</name>
<keyword evidence="2" id="KW-1015">Disulfide bond</keyword>
<dbReference type="PANTHER" id="PTHR23199">
    <property type="entry name" value="NEUROTROPHIN 1-RELATED"/>
    <property type="match status" value="1"/>
</dbReference>
<dbReference type="GO" id="GO:0021556">
    <property type="term" value="P:central nervous system formation"/>
    <property type="evidence" value="ECO:0007669"/>
    <property type="project" value="TreeGrafter"/>
</dbReference>
<evidence type="ECO:0000256" key="3">
    <source>
        <dbReference type="ARBA" id="ARBA00023180"/>
    </source>
</evidence>
<gene>
    <name evidence="5" type="ORF">DGAL_LOCUS384</name>
</gene>
<dbReference type="SUPFAM" id="SSF57501">
    <property type="entry name" value="Cystine-knot cytokines"/>
    <property type="match status" value="2"/>
</dbReference>
<dbReference type="Proteomes" id="UP000789390">
    <property type="component" value="Unassembled WGS sequence"/>
</dbReference>
<dbReference type="InterPro" id="IPR032104">
    <property type="entry name" value="Spaetzle"/>
</dbReference>
<organism evidence="5 6">
    <name type="scientific">Daphnia galeata</name>
    <dbReference type="NCBI Taxonomy" id="27404"/>
    <lineage>
        <taxon>Eukaryota</taxon>
        <taxon>Metazoa</taxon>
        <taxon>Ecdysozoa</taxon>
        <taxon>Arthropoda</taxon>
        <taxon>Crustacea</taxon>
        <taxon>Branchiopoda</taxon>
        <taxon>Diplostraca</taxon>
        <taxon>Cladocera</taxon>
        <taxon>Anomopoda</taxon>
        <taxon>Daphniidae</taxon>
        <taxon>Daphnia</taxon>
    </lineage>
</organism>
<keyword evidence="3" id="KW-0325">Glycoprotein</keyword>
<evidence type="ECO:0000259" key="4">
    <source>
        <dbReference type="Pfam" id="PF16077"/>
    </source>
</evidence>
<dbReference type="Pfam" id="PF16077">
    <property type="entry name" value="Spaetzle"/>
    <property type="match status" value="2"/>
</dbReference>
<dbReference type="PANTHER" id="PTHR23199:SF12">
    <property type="entry name" value="NEUROTROPHIN 1-RELATED"/>
    <property type="match status" value="1"/>
</dbReference>
<dbReference type="AlphaFoldDB" id="A0A8J2RFW7"/>
<dbReference type="Gene3D" id="2.10.90.10">
    <property type="entry name" value="Cystine-knot cytokines"/>
    <property type="match status" value="2"/>
</dbReference>
<accession>A0A8J2RFW7</accession>
<proteinExistence type="predicted"/>
<evidence type="ECO:0000256" key="1">
    <source>
        <dbReference type="ARBA" id="ARBA00022729"/>
    </source>
</evidence>
<evidence type="ECO:0000313" key="5">
    <source>
        <dbReference type="EMBL" id="CAH0098335.1"/>
    </source>
</evidence>
<evidence type="ECO:0000256" key="2">
    <source>
        <dbReference type="ARBA" id="ARBA00023157"/>
    </source>
</evidence>
<dbReference type="GO" id="GO:0005615">
    <property type="term" value="C:extracellular space"/>
    <property type="evidence" value="ECO:0007669"/>
    <property type="project" value="UniProtKB-ARBA"/>
</dbReference>
<dbReference type="GO" id="GO:0005121">
    <property type="term" value="F:Toll binding"/>
    <property type="evidence" value="ECO:0007669"/>
    <property type="project" value="TreeGrafter"/>
</dbReference>
<dbReference type="InterPro" id="IPR052444">
    <property type="entry name" value="Spz/Toll_ligand-like"/>
</dbReference>